<feature type="transmembrane region" description="Helical" evidence="5">
    <location>
        <begin position="58"/>
        <end position="81"/>
    </location>
</feature>
<dbReference type="Pfam" id="PF06271">
    <property type="entry name" value="RDD"/>
    <property type="match status" value="1"/>
</dbReference>
<evidence type="ECO:0000256" key="5">
    <source>
        <dbReference type="SAM" id="Phobius"/>
    </source>
</evidence>
<keyword evidence="3 5" id="KW-1133">Transmembrane helix</keyword>
<proteinExistence type="predicted"/>
<evidence type="ECO:0000259" key="6">
    <source>
        <dbReference type="Pfam" id="PF06271"/>
    </source>
</evidence>
<organism evidence="7 8">
    <name type="scientific">Pseudomonas mucidolens</name>
    <dbReference type="NCBI Taxonomy" id="46679"/>
    <lineage>
        <taxon>Bacteria</taxon>
        <taxon>Pseudomonadati</taxon>
        <taxon>Pseudomonadota</taxon>
        <taxon>Gammaproteobacteria</taxon>
        <taxon>Pseudomonadales</taxon>
        <taxon>Pseudomonadaceae</taxon>
        <taxon>Pseudomonas</taxon>
    </lineage>
</organism>
<dbReference type="InterPro" id="IPR010432">
    <property type="entry name" value="RDD"/>
</dbReference>
<dbReference type="STRING" id="46679.SAMN05216202_0446"/>
<protein>
    <submittedName>
        <fullName evidence="7">Uncharacterized membrane protein YckC, RDD family</fullName>
    </submittedName>
</protein>
<gene>
    <name evidence="7" type="ORF">SAMN05216202_0446</name>
</gene>
<sequence>MPAAPLDTRYQIETPEGIDLPLRPAGLAPRALAFGFDLGLRGLILGILYFALAFLGNLGIGLGSLLLFLISWWYMVLFEVLNQGCSPGKQIMGLQVIHDDGTPIGWSASLIRNLLRFVDMLPFGYFLGAISCLQHPHFKRLGDIAGGTLVIYRQQPLTRPQLPQTAALHLPFALDLNEQRAILGFAERQGELSAERVHELAGILATPLQVPPARAAEQLNGVARGLLGPT</sequence>
<dbReference type="AlphaFoldDB" id="A0A1H2LUY3"/>
<accession>A0A1H2LUY3</accession>
<name>A0A1H2LUY3_9PSED</name>
<dbReference type="EMBL" id="LT629802">
    <property type="protein sequence ID" value="SDU84401.1"/>
    <property type="molecule type" value="Genomic_DNA"/>
</dbReference>
<dbReference type="RefSeq" id="WP_084380432.1">
    <property type="nucleotide sequence ID" value="NZ_LS483433.1"/>
</dbReference>
<feature type="domain" description="RDD" evidence="6">
    <location>
        <begin position="25"/>
        <end position="133"/>
    </location>
</feature>
<evidence type="ECO:0000256" key="3">
    <source>
        <dbReference type="ARBA" id="ARBA00022989"/>
    </source>
</evidence>
<evidence type="ECO:0000256" key="1">
    <source>
        <dbReference type="ARBA" id="ARBA00004141"/>
    </source>
</evidence>
<keyword evidence="4 5" id="KW-0472">Membrane</keyword>
<evidence type="ECO:0000256" key="4">
    <source>
        <dbReference type="ARBA" id="ARBA00023136"/>
    </source>
</evidence>
<evidence type="ECO:0000313" key="7">
    <source>
        <dbReference type="EMBL" id="SDU84401.1"/>
    </source>
</evidence>
<comment type="subcellular location">
    <subcellularLocation>
        <location evidence="1">Membrane</location>
        <topology evidence="1">Multi-pass membrane protein</topology>
    </subcellularLocation>
</comment>
<evidence type="ECO:0000313" key="8">
    <source>
        <dbReference type="Proteomes" id="UP000198600"/>
    </source>
</evidence>
<reference evidence="8" key="1">
    <citation type="submission" date="2016-10" db="EMBL/GenBank/DDBJ databases">
        <authorList>
            <person name="Varghese N."/>
            <person name="Submissions S."/>
        </authorList>
    </citation>
    <scope>NUCLEOTIDE SEQUENCE [LARGE SCALE GENOMIC DNA]</scope>
    <source>
        <strain evidence="8">LMG 2223</strain>
    </source>
</reference>
<keyword evidence="8" id="KW-1185">Reference proteome</keyword>
<evidence type="ECO:0000256" key="2">
    <source>
        <dbReference type="ARBA" id="ARBA00022692"/>
    </source>
</evidence>
<dbReference type="Proteomes" id="UP000198600">
    <property type="component" value="Chromosome I"/>
</dbReference>
<dbReference type="OrthoDB" id="9787732at2"/>
<dbReference type="PANTHER" id="PTHR38480">
    <property type="entry name" value="SLR0254 PROTEIN"/>
    <property type="match status" value="1"/>
</dbReference>
<dbReference type="GO" id="GO:0016020">
    <property type="term" value="C:membrane"/>
    <property type="evidence" value="ECO:0007669"/>
    <property type="project" value="UniProtKB-SubCell"/>
</dbReference>
<dbReference type="PANTHER" id="PTHR38480:SF1">
    <property type="entry name" value="SLR0254 PROTEIN"/>
    <property type="match status" value="1"/>
</dbReference>
<keyword evidence="2 5" id="KW-0812">Transmembrane</keyword>
<feature type="transmembrane region" description="Helical" evidence="5">
    <location>
        <begin position="31"/>
        <end position="52"/>
    </location>
</feature>